<dbReference type="AlphaFoldDB" id="A0A9P6KXL0"/>
<dbReference type="SUPFAM" id="SSF53098">
    <property type="entry name" value="Ribonuclease H-like"/>
    <property type="match status" value="1"/>
</dbReference>
<dbReference type="Gene3D" id="3.30.420.10">
    <property type="entry name" value="Ribonuclease H-like superfamily/Ribonuclease H"/>
    <property type="match status" value="1"/>
</dbReference>
<dbReference type="InterPro" id="IPR012337">
    <property type="entry name" value="RNaseH-like_sf"/>
</dbReference>
<dbReference type="InterPro" id="IPR050951">
    <property type="entry name" value="Retrovirus_Pol_polyprotein"/>
</dbReference>
<dbReference type="OrthoDB" id="2194985at2759"/>
<evidence type="ECO:0000313" key="3">
    <source>
        <dbReference type="Proteomes" id="UP000740883"/>
    </source>
</evidence>
<dbReference type="InterPro" id="IPR001584">
    <property type="entry name" value="Integrase_cat-core"/>
</dbReference>
<dbReference type="PANTHER" id="PTHR37984:SF5">
    <property type="entry name" value="PROTEIN NYNRIN-LIKE"/>
    <property type="match status" value="1"/>
</dbReference>
<evidence type="ECO:0000313" key="2">
    <source>
        <dbReference type="EMBL" id="KAF9761554.1"/>
    </source>
</evidence>
<sequence length="218" mass="24653">MIEKCILQNIVKKYGIPSRILSDCGLEFKNKKMGDLSARLGIKWDFASPAHHQTVGGVERANQTLWQKIRKVSDFGSRKWETVVAQATHAVNISYNRSIGTSPFILKYGKLPDLPIDTKLGFDTSRVNHRTILNNVLKRRESYERDITKGKIATKANLSIGDSVCIYKQKLSNKLEPEWIDGFTIIGMVEPDAFVVTNGTAKLRLNKSHIKRDSTHTR</sequence>
<evidence type="ECO:0000259" key="1">
    <source>
        <dbReference type="PROSITE" id="PS50994"/>
    </source>
</evidence>
<dbReference type="GO" id="GO:0015074">
    <property type="term" value="P:DNA integration"/>
    <property type="evidence" value="ECO:0007669"/>
    <property type="project" value="InterPro"/>
</dbReference>
<dbReference type="EMBL" id="SBJO01000307">
    <property type="protein sequence ID" value="KAF9761554.1"/>
    <property type="molecule type" value="Genomic_DNA"/>
</dbReference>
<dbReference type="Proteomes" id="UP000740883">
    <property type="component" value="Unassembled WGS sequence"/>
</dbReference>
<name>A0A9P6KXL0_9MICR</name>
<gene>
    <name evidence="2" type="primary">pol_185</name>
    <name evidence="2" type="ORF">NGRA_2566</name>
</gene>
<reference evidence="2 3" key="1">
    <citation type="journal article" date="2020" name="Genome Biol. Evol.">
        <title>Comparative genomics of strictly vertically transmitted, feminizing microsporidia endosymbionts of amphipod crustaceans.</title>
        <authorList>
            <person name="Cormier A."/>
            <person name="Chebbi M.A."/>
            <person name="Giraud I."/>
            <person name="Wattier R."/>
            <person name="Teixeira M."/>
            <person name="Gilbert C."/>
            <person name="Rigaud T."/>
            <person name="Cordaux R."/>
        </authorList>
    </citation>
    <scope>NUCLEOTIDE SEQUENCE [LARGE SCALE GENOMIC DNA]</scope>
    <source>
        <strain evidence="2 3">Ou3-Ou53</strain>
    </source>
</reference>
<dbReference type="GO" id="GO:0005634">
    <property type="term" value="C:nucleus"/>
    <property type="evidence" value="ECO:0007669"/>
    <property type="project" value="UniProtKB-ARBA"/>
</dbReference>
<dbReference type="InterPro" id="IPR036397">
    <property type="entry name" value="RNaseH_sf"/>
</dbReference>
<dbReference type="PROSITE" id="PS50994">
    <property type="entry name" value="INTEGRASE"/>
    <property type="match status" value="1"/>
</dbReference>
<feature type="domain" description="Integrase catalytic" evidence="1">
    <location>
        <begin position="1"/>
        <end position="111"/>
    </location>
</feature>
<comment type="caution">
    <text evidence="2">The sequence shown here is derived from an EMBL/GenBank/DDBJ whole genome shotgun (WGS) entry which is preliminary data.</text>
</comment>
<protein>
    <submittedName>
        <fullName evidence="2">Gag-Pol polyprotein</fullName>
    </submittedName>
</protein>
<accession>A0A9P6KXL0</accession>
<keyword evidence="3" id="KW-1185">Reference proteome</keyword>
<dbReference type="GO" id="GO:0003676">
    <property type="term" value="F:nucleic acid binding"/>
    <property type="evidence" value="ECO:0007669"/>
    <property type="project" value="InterPro"/>
</dbReference>
<organism evidence="2 3">
    <name type="scientific">Nosema granulosis</name>
    <dbReference type="NCBI Taxonomy" id="83296"/>
    <lineage>
        <taxon>Eukaryota</taxon>
        <taxon>Fungi</taxon>
        <taxon>Fungi incertae sedis</taxon>
        <taxon>Microsporidia</taxon>
        <taxon>Nosematidae</taxon>
        <taxon>Nosema</taxon>
    </lineage>
</organism>
<dbReference type="PANTHER" id="PTHR37984">
    <property type="entry name" value="PROTEIN CBG26694"/>
    <property type="match status" value="1"/>
</dbReference>
<proteinExistence type="predicted"/>